<dbReference type="SFLD" id="SFLDG01017">
    <property type="entry name" value="Polyprenyl_Transferase_Like"/>
    <property type="match status" value="1"/>
</dbReference>
<dbReference type="Gene3D" id="1.10.600.10">
    <property type="entry name" value="Farnesyl Diphosphate Synthase"/>
    <property type="match status" value="1"/>
</dbReference>
<dbReference type="SUPFAM" id="SSF48576">
    <property type="entry name" value="Terpenoid synthases"/>
    <property type="match status" value="1"/>
</dbReference>
<dbReference type="InterPro" id="IPR008949">
    <property type="entry name" value="Isoprenoid_synthase_dom_sf"/>
</dbReference>
<keyword evidence="3 6" id="KW-0808">Transferase</keyword>
<dbReference type="InterPro" id="IPR000092">
    <property type="entry name" value="Polyprenyl_synt"/>
</dbReference>
<keyword evidence="4" id="KW-0479">Metal-binding</keyword>
<dbReference type="GO" id="GO:0008299">
    <property type="term" value="P:isoprenoid biosynthetic process"/>
    <property type="evidence" value="ECO:0007669"/>
    <property type="project" value="InterPro"/>
</dbReference>
<evidence type="ECO:0000256" key="5">
    <source>
        <dbReference type="ARBA" id="ARBA00022842"/>
    </source>
</evidence>
<dbReference type="SFLD" id="SFLDS00005">
    <property type="entry name" value="Isoprenoid_Synthase_Type_I"/>
    <property type="match status" value="1"/>
</dbReference>
<evidence type="ECO:0000256" key="4">
    <source>
        <dbReference type="ARBA" id="ARBA00022723"/>
    </source>
</evidence>
<evidence type="ECO:0000256" key="6">
    <source>
        <dbReference type="RuleBase" id="RU004466"/>
    </source>
</evidence>
<evidence type="ECO:0000256" key="3">
    <source>
        <dbReference type="ARBA" id="ARBA00022679"/>
    </source>
</evidence>
<dbReference type="RefSeq" id="WP_090248158.1">
    <property type="nucleotide sequence ID" value="NZ_FPAS01000002.1"/>
</dbReference>
<evidence type="ECO:0000313" key="8">
    <source>
        <dbReference type="Proteomes" id="UP000236454"/>
    </source>
</evidence>
<dbReference type="GO" id="GO:0046872">
    <property type="term" value="F:metal ion binding"/>
    <property type="evidence" value="ECO:0007669"/>
    <property type="project" value="UniProtKB-KW"/>
</dbReference>
<evidence type="ECO:0000256" key="2">
    <source>
        <dbReference type="ARBA" id="ARBA00006706"/>
    </source>
</evidence>
<dbReference type="PANTHER" id="PTHR12001">
    <property type="entry name" value="GERANYLGERANYL PYROPHOSPHATE SYNTHASE"/>
    <property type="match status" value="1"/>
</dbReference>
<dbReference type="AlphaFoldDB" id="A0A1I6ZVS3"/>
<evidence type="ECO:0000313" key="7">
    <source>
        <dbReference type="EMBL" id="SFT66715.1"/>
    </source>
</evidence>
<dbReference type="CDD" id="cd00685">
    <property type="entry name" value="Trans_IPPS_HT"/>
    <property type="match status" value="1"/>
</dbReference>
<accession>A0A1I6ZVS3</accession>
<dbReference type="PROSITE" id="PS00723">
    <property type="entry name" value="POLYPRENYL_SYNTHASE_1"/>
    <property type="match status" value="1"/>
</dbReference>
<comment type="cofactor">
    <cofactor evidence="1">
        <name>Mg(2+)</name>
        <dbReference type="ChEBI" id="CHEBI:18420"/>
    </cofactor>
</comment>
<name>A0A1I6ZVS3_9FLAO</name>
<dbReference type="PROSITE" id="PS00444">
    <property type="entry name" value="POLYPRENYL_SYNTHASE_2"/>
    <property type="match status" value="1"/>
</dbReference>
<dbReference type="Pfam" id="PF00348">
    <property type="entry name" value="polyprenyl_synt"/>
    <property type="match status" value="1"/>
</dbReference>
<organism evidence="7 8">
    <name type="scientific">Lishizhenia tianjinensis</name>
    <dbReference type="NCBI Taxonomy" id="477690"/>
    <lineage>
        <taxon>Bacteria</taxon>
        <taxon>Pseudomonadati</taxon>
        <taxon>Bacteroidota</taxon>
        <taxon>Flavobacteriia</taxon>
        <taxon>Flavobacteriales</taxon>
        <taxon>Crocinitomicaceae</taxon>
        <taxon>Lishizhenia</taxon>
    </lineage>
</organism>
<protein>
    <submittedName>
        <fullName evidence="7">Geranylgeranyl diphosphate synthase, type II</fullName>
    </submittedName>
</protein>
<comment type="similarity">
    <text evidence="2 6">Belongs to the FPP/GGPP synthase family.</text>
</comment>
<keyword evidence="8" id="KW-1185">Reference proteome</keyword>
<dbReference type="STRING" id="477690.SAMN05216474_1654"/>
<dbReference type="EMBL" id="FPAS01000002">
    <property type="protein sequence ID" value="SFT66715.1"/>
    <property type="molecule type" value="Genomic_DNA"/>
</dbReference>
<dbReference type="OrthoDB" id="9805316at2"/>
<reference evidence="7 8" key="1">
    <citation type="submission" date="2016-10" db="EMBL/GenBank/DDBJ databases">
        <authorList>
            <person name="de Groot N.N."/>
        </authorList>
    </citation>
    <scope>NUCLEOTIDE SEQUENCE [LARGE SCALE GENOMIC DNA]</scope>
    <source>
        <strain evidence="7 8">CGMCC 1.7005</strain>
    </source>
</reference>
<dbReference type="GO" id="GO:0004659">
    <property type="term" value="F:prenyltransferase activity"/>
    <property type="evidence" value="ECO:0007669"/>
    <property type="project" value="InterPro"/>
</dbReference>
<gene>
    <name evidence="7" type="ORF">SAMN05216474_1654</name>
</gene>
<sequence>MNTILEYQGILENEIQKISFPKEPANLYDPLTYFLTLGGKRTRPTLAMLGANLFGEPGIKALNAAIAVELFHNFTLIHDDIMDDAPLRRGMQTVHEKWDTNVGILSGDALFVVAYQYLAKHDVDVLPRLLEIFSKTALEVCEGQQMDMDFETRDDVSIDEYIEMIRLKTSVLLGAALEMGATIAKASKEDAQHIYDFGMNIGLAFQIQDDILDLYADPEKFGKQVGGDVIANKKTYLQLSAYQHASETTHGTLKTLETETDLAEKVSQVRSIFDEIGVREMAEQKKEEFYQNALTAMEKINVPAANKENLLGLAKMLMSREV</sequence>
<dbReference type="InterPro" id="IPR033749">
    <property type="entry name" value="Polyprenyl_synt_CS"/>
</dbReference>
<proteinExistence type="inferred from homology"/>
<evidence type="ECO:0000256" key="1">
    <source>
        <dbReference type="ARBA" id="ARBA00001946"/>
    </source>
</evidence>
<keyword evidence="5" id="KW-0460">Magnesium</keyword>
<dbReference type="PANTHER" id="PTHR12001:SF85">
    <property type="entry name" value="SHORT CHAIN ISOPRENYL DIPHOSPHATE SYNTHASE"/>
    <property type="match status" value="1"/>
</dbReference>
<dbReference type="Proteomes" id="UP000236454">
    <property type="component" value="Unassembled WGS sequence"/>
</dbReference>